<dbReference type="VEuPathDB" id="ToxoDB:CSUI_005191"/>
<dbReference type="InterPro" id="IPR035437">
    <property type="entry name" value="SNase_OB-fold_sf"/>
</dbReference>
<proteinExistence type="predicted"/>
<gene>
    <name evidence="2" type="ORF">CSUI_005191</name>
</gene>
<dbReference type="EMBL" id="MIGC01002503">
    <property type="protein sequence ID" value="PHJ20970.1"/>
    <property type="molecule type" value="Genomic_DNA"/>
</dbReference>
<comment type="caution">
    <text evidence="2">The sequence shown here is derived from an EMBL/GenBank/DDBJ whole genome shotgun (WGS) entry which is preliminary data.</text>
</comment>
<protein>
    <submittedName>
        <fullName evidence="2">Uncharacterized protein</fullName>
    </submittedName>
</protein>
<dbReference type="Proteomes" id="UP000221165">
    <property type="component" value="Unassembled WGS sequence"/>
</dbReference>
<keyword evidence="3" id="KW-1185">Reference proteome</keyword>
<dbReference type="PANTHER" id="PTHR28434">
    <property type="entry name" value="PROTEIN C3ORF33"/>
    <property type="match status" value="1"/>
</dbReference>
<accession>A0A2C6KKE0</accession>
<dbReference type="AlphaFoldDB" id="A0A2C6KKE0"/>
<reference evidence="2 3" key="1">
    <citation type="journal article" date="2017" name="Int. J. Parasitol.">
        <title>The genome of the protozoan parasite Cystoisospora suis and a reverse vaccinology approach to identify vaccine candidates.</title>
        <authorList>
            <person name="Palmieri N."/>
            <person name="Shrestha A."/>
            <person name="Ruttkowski B."/>
            <person name="Beck T."/>
            <person name="Vogl C."/>
            <person name="Tomley F."/>
            <person name="Blake D.P."/>
            <person name="Joachim A."/>
        </authorList>
    </citation>
    <scope>NUCLEOTIDE SEQUENCE [LARGE SCALE GENOMIC DNA]</scope>
    <source>
        <strain evidence="2 3">Wien I</strain>
    </source>
</reference>
<feature type="region of interest" description="Disordered" evidence="1">
    <location>
        <begin position="268"/>
        <end position="287"/>
    </location>
</feature>
<name>A0A2C6KKE0_9APIC</name>
<dbReference type="RefSeq" id="XP_067922655.1">
    <property type="nucleotide sequence ID" value="XM_068065369.1"/>
</dbReference>
<feature type="compositionally biased region" description="Basic and acidic residues" evidence="1">
    <location>
        <begin position="270"/>
        <end position="286"/>
    </location>
</feature>
<dbReference type="GeneID" id="94428580"/>
<dbReference type="Gene3D" id="2.40.50.90">
    <property type="match status" value="1"/>
</dbReference>
<evidence type="ECO:0000313" key="3">
    <source>
        <dbReference type="Proteomes" id="UP000221165"/>
    </source>
</evidence>
<dbReference type="GO" id="GO:0005615">
    <property type="term" value="C:extracellular space"/>
    <property type="evidence" value="ECO:0007669"/>
    <property type="project" value="TreeGrafter"/>
</dbReference>
<sequence>MDSEDLDDTATSVRLRSRSAFLLARDWVDGHQRLISASLYATAAVSLWVFKRSIRDHRINRIRRVVDIPPALVARQAKLRGVLVSADFCTGGLWLYHVPLLHRVFRIFHPLPLFVPRPPSGGGSFSSEDTGRAEKSEVLARGRDLLLMRLHEVSIPLNRDPWHFRAARLGKEEKSVTILRNFLTTHVFGRLVDVTVVSREGQHCGNQRNSPARTKTDEVLKYGRQNEGGRQSNEDTVVGARGCLAKGTQTSPHSTLATGNQLKECLSLPGHRDGGTPRQGDEEAKHSSASPCVFVNVRYWDGRLFSLKSHDLAEELLSRGLAVVAVGRLQTESDSCSRQPGWFGVSFWRRQRLLQRRKKLEDLEAQARDAGVGIWSIRPEDGPGN</sequence>
<dbReference type="PANTHER" id="PTHR28434:SF1">
    <property type="entry name" value="PROTEIN C3ORF33"/>
    <property type="match status" value="1"/>
</dbReference>
<dbReference type="OrthoDB" id="332541at2759"/>
<evidence type="ECO:0000313" key="2">
    <source>
        <dbReference type="EMBL" id="PHJ20970.1"/>
    </source>
</evidence>
<organism evidence="2 3">
    <name type="scientific">Cystoisospora suis</name>
    <dbReference type="NCBI Taxonomy" id="483139"/>
    <lineage>
        <taxon>Eukaryota</taxon>
        <taxon>Sar</taxon>
        <taxon>Alveolata</taxon>
        <taxon>Apicomplexa</taxon>
        <taxon>Conoidasida</taxon>
        <taxon>Coccidia</taxon>
        <taxon>Eucoccidiorida</taxon>
        <taxon>Eimeriorina</taxon>
        <taxon>Sarcocystidae</taxon>
        <taxon>Cystoisospora</taxon>
    </lineage>
</organism>
<evidence type="ECO:0000256" key="1">
    <source>
        <dbReference type="SAM" id="MobiDB-lite"/>
    </source>
</evidence>
<dbReference type="InterPro" id="IPR042421">
    <property type="entry name" value="C3orf33-like"/>
</dbReference>